<dbReference type="InterPro" id="IPR051917">
    <property type="entry name" value="Transposase-Integrase"/>
</dbReference>
<evidence type="ECO:0000313" key="2">
    <source>
        <dbReference type="Proteomes" id="UP000183287"/>
    </source>
</evidence>
<dbReference type="RefSeq" id="WP_074907207.1">
    <property type="nucleotide sequence ID" value="NZ_FOUB01000108.1"/>
</dbReference>
<dbReference type="EMBL" id="FOUB01000108">
    <property type="protein sequence ID" value="SFN12526.1"/>
    <property type="molecule type" value="Genomic_DNA"/>
</dbReference>
<dbReference type="GO" id="GO:0004803">
    <property type="term" value="F:transposase activity"/>
    <property type="evidence" value="ECO:0007669"/>
    <property type="project" value="TreeGrafter"/>
</dbReference>
<reference evidence="2" key="1">
    <citation type="submission" date="2016-10" db="EMBL/GenBank/DDBJ databases">
        <authorList>
            <person name="Varghese N."/>
            <person name="Submissions S."/>
        </authorList>
    </citation>
    <scope>NUCLEOTIDE SEQUENCE [LARGE SCALE GENOMIC DNA]</scope>
    <source>
        <strain evidence="2">Nm44</strain>
    </source>
</reference>
<evidence type="ECO:0000313" key="1">
    <source>
        <dbReference type="EMBL" id="SFN12526.1"/>
    </source>
</evidence>
<dbReference type="InterPro" id="IPR053392">
    <property type="entry name" value="Transposase_IS30-like"/>
</dbReference>
<dbReference type="NCBIfam" id="NF033563">
    <property type="entry name" value="transpos_IS30"/>
    <property type="match status" value="1"/>
</dbReference>
<sequence length="129" mass="14864">MAERKSRYILAGQLQVKHAEGVTAKISSLLRPHKNKSHTMTFDNRKEFAGHETIAQELEANIYFAHPDHSWERGLNENSKRLLRRYFPKNMKFTDATEEQVSGQSIVSIIDHAKCLDLEPRMKYSSGYG</sequence>
<dbReference type="GO" id="GO:0003676">
    <property type="term" value="F:nucleic acid binding"/>
    <property type="evidence" value="ECO:0007669"/>
    <property type="project" value="InterPro"/>
</dbReference>
<dbReference type="Gene3D" id="3.30.420.10">
    <property type="entry name" value="Ribonuclease H-like superfamily/Ribonuclease H"/>
    <property type="match status" value="1"/>
</dbReference>
<dbReference type="OrthoDB" id="9803231at2"/>
<organism evidence="1 2">
    <name type="scientific">Nitrosomonas communis</name>
    <dbReference type="NCBI Taxonomy" id="44574"/>
    <lineage>
        <taxon>Bacteria</taxon>
        <taxon>Pseudomonadati</taxon>
        <taxon>Pseudomonadota</taxon>
        <taxon>Betaproteobacteria</taxon>
        <taxon>Nitrosomonadales</taxon>
        <taxon>Nitrosomonadaceae</taxon>
        <taxon>Nitrosomonas</taxon>
    </lineage>
</organism>
<accession>A0A1I4WH43</accession>
<dbReference type="GO" id="GO:0005829">
    <property type="term" value="C:cytosol"/>
    <property type="evidence" value="ECO:0007669"/>
    <property type="project" value="TreeGrafter"/>
</dbReference>
<dbReference type="PANTHER" id="PTHR10948">
    <property type="entry name" value="TRANSPOSASE"/>
    <property type="match status" value="1"/>
</dbReference>
<dbReference type="SUPFAM" id="SSF53098">
    <property type="entry name" value="Ribonuclease H-like"/>
    <property type="match status" value="1"/>
</dbReference>
<dbReference type="GO" id="GO:0032196">
    <property type="term" value="P:transposition"/>
    <property type="evidence" value="ECO:0007669"/>
    <property type="project" value="TreeGrafter"/>
</dbReference>
<proteinExistence type="predicted"/>
<dbReference type="Proteomes" id="UP000183287">
    <property type="component" value="Unassembled WGS sequence"/>
</dbReference>
<name>A0A1I4WH43_9PROT</name>
<dbReference type="InterPro" id="IPR036397">
    <property type="entry name" value="RNaseH_sf"/>
</dbReference>
<keyword evidence="2" id="KW-1185">Reference proteome</keyword>
<dbReference type="PANTHER" id="PTHR10948:SF23">
    <property type="entry name" value="TRANSPOSASE INSI FOR INSERTION SEQUENCE ELEMENT IS30A-RELATED"/>
    <property type="match status" value="1"/>
</dbReference>
<dbReference type="AlphaFoldDB" id="A0A1I4WH43"/>
<protein>
    <recommendedName>
        <fullName evidence="3">Integrase core domain-containing protein</fullName>
    </recommendedName>
</protein>
<gene>
    <name evidence="1" type="ORF">SAMN05421863_11084</name>
</gene>
<evidence type="ECO:0008006" key="3">
    <source>
        <dbReference type="Google" id="ProtNLM"/>
    </source>
</evidence>
<dbReference type="InterPro" id="IPR012337">
    <property type="entry name" value="RNaseH-like_sf"/>
</dbReference>